<name>A0A6J7GFL1_9ZZZZ</name>
<proteinExistence type="predicted"/>
<evidence type="ECO:0000313" key="1">
    <source>
        <dbReference type="EMBL" id="CAB4906882.1"/>
    </source>
</evidence>
<reference evidence="1" key="1">
    <citation type="submission" date="2020-05" db="EMBL/GenBank/DDBJ databases">
        <authorList>
            <person name="Chiriac C."/>
            <person name="Salcher M."/>
            <person name="Ghai R."/>
            <person name="Kavagutti S V."/>
        </authorList>
    </citation>
    <scope>NUCLEOTIDE SEQUENCE</scope>
</reference>
<dbReference type="AlphaFoldDB" id="A0A6J7GFL1"/>
<gene>
    <name evidence="1" type="ORF">UFOPK3516_01246</name>
</gene>
<dbReference type="EMBL" id="CAFBMB010000119">
    <property type="protein sequence ID" value="CAB4906882.1"/>
    <property type="molecule type" value="Genomic_DNA"/>
</dbReference>
<accession>A0A6J7GFL1</accession>
<sequence length="51" mass="5460">MNSEQTTGADEALLSRLSVVEGESLTQRAAGYGAIYDELRQRLEGGDASRS</sequence>
<protein>
    <submittedName>
        <fullName evidence="1">Unannotated protein</fullName>
    </submittedName>
</protein>
<organism evidence="1">
    <name type="scientific">freshwater metagenome</name>
    <dbReference type="NCBI Taxonomy" id="449393"/>
    <lineage>
        <taxon>unclassified sequences</taxon>
        <taxon>metagenomes</taxon>
        <taxon>ecological metagenomes</taxon>
    </lineage>
</organism>